<feature type="binding site" evidence="11">
    <location>
        <position position="272"/>
    </location>
    <ligand>
        <name>L-glutamine</name>
        <dbReference type="ChEBI" id="CHEBI:58359"/>
    </ligand>
</feature>
<dbReference type="SMART" id="SM01097">
    <property type="entry name" value="CPSase_sm_chain"/>
    <property type="match status" value="1"/>
</dbReference>
<dbReference type="GO" id="GO:0006526">
    <property type="term" value="P:L-arginine biosynthetic process"/>
    <property type="evidence" value="ECO:0007669"/>
    <property type="project" value="UniProtKB-UniRule"/>
</dbReference>
<dbReference type="GO" id="GO:0004359">
    <property type="term" value="F:glutaminase activity"/>
    <property type="evidence" value="ECO:0007669"/>
    <property type="project" value="RHEA"/>
</dbReference>
<dbReference type="Proteomes" id="UP000230859">
    <property type="component" value="Unassembled WGS sequence"/>
</dbReference>
<reference evidence="13 14" key="1">
    <citation type="submission" date="2017-09" db="EMBL/GenBank/DDBJ databases">
        <title>Depth-based differentiation of microbial function through sediment-hosted aquifers and enrichment of novel symbionts in the deep terrestrial subsurface.</title>
        <authorList>
            <person name="Probst A.J."/>
            <person name="Ladd B."/>
            <person name="Jarett J.K."/>
            <person name="Geller-Mcgrath D.E."/>
            <person name="Sieber C.M."/>
            <person name="Emerson J.B."/>
            <person name="Anantharaman K."/>
            <person name="Thomas B.C."/>
            <person name="Malmstrom R."/>
            <person name="Stieglmeier M."/>
            <person name="Klingl A."/>
            <person name="Woyke T."/>
            <person name="Ryan C.M."/>
            <person name="Banfield J.F."/>
        </authorList>
    </citation>
    <scope>NUCLEOTIDE SEQUENCE [LARGE SCALE GENOMIC DNA]</scope>
    <source>
        <strain evidence="13">CG11_big_fil_rev_8_21_14_0_20_45_26</strain>
    </source>
</reference>
<dbReference type="InterPro" id="IPR002474">
    <property type="entry name" value="CarbamoylP_synth_ssu_N"/>
</dbReference>
<evidence type="ECO:0000256" key="7">
    <source>
        <dbReference type="ARBA" id="ARBA00022962"/>
    </source>
</evidence>
<evidence type="ECO:0000256" key="6">
    <source>
        <dbReference type="ARBA" id="ARBA00022840"/>
    </source>
</evidence>
<dbReference type="EC" id="6.3.5.5" evidence="11"/>
<dbReference type="Gene3D" id="3.50.30.20">
    <property type="entry name" value="Carbamoyl-phosphate synthase small subunit, N-terminal domain"/>
    <property type="match status" value="1"/>
</dbReference>
<feature type="binding site" evidence="11">
    <location>
        <position position="45"/>
    </location>
    <ligand>
        <name>L-glutamine</name>
        <dbReference type="ChEBI" id="CHEBI:58359"/>
    </ligand>
</feature>
<comment type="catalytic activity">
    <reaction evidence="10 11">
        <text>L-glutamine + H2O = L-glutamate + NH4(+)</text>
        <dbReference type="Rhea" id="RHEA:15889"/>
        <dbReference type="ChEBI" id="CHEBI:15377"/>
        <dbReference type="ChEBI" id="CHEBI:28938"/>
        <dbReference type="ChEBI" id="CHEBI:29985"/>
        <dbReference type="ChEBI" id="CHEBI:58359"/>
    </reaction>
</comment>
<dbReference type="CDD" id="cd01744">
    <property type="entry name" value="GATase1_CPSase"/>
    <property type="match status" value="1"/>
</dbReference>
<keyword evidence="8 11" id="KW-0665">Pyrimidine biosynthesis</keyword>
<dbReference type="GO" id="GO:0004088">
    <property type="term" value="F:carbamoyl-phosphate synthase (glutamine-hydrolyzing) activity"/>
    <property type="evidence" value="ECO:0007669"/>
    <property type="project" value="UniProtKB-UniRule"/>
</dbReference>
<dbReference type="HAMAP" id="MF_01209">
    <property type="entry name" value="CPSase_S_chain"/>
    <property type="match status" value="1"/>
</dbReference>
<dbReference type="SUPFAM" id="SSF52021">
    <property type="entry name" value="Carbamoyl phosphate synthetase, small subunit N-terminal domain"/>
    <property type="match status" value="1"/>
</dbReference>
<accession>A0A2H0LNZ0</accession>
<comment type="catalytic activity">
    <reaction evidence="9 11">
        <text>hydrogencarbonate + L-glutamine + 2 ATP + H2O = carbamoyl phosphate + L-glutamate + 2 ADP + phosphate + 2 H(+)</text>
        <dbReference type="Rhea" id="RHEA:18633"/>
        <dbReference type="ChEBI" id="CHEBI:15377"/>
        <dbReference type="ChEBI" id="CHEBI:15378"/>
        <dbReference type="ChEBI" id="CHEBI:17544"/>
        <dbReference type="ChEBI" id="CHEBI:29985"/>
        <dbReference type="ChEBI" id="CHEBI:30616"/>
        <dbReference type="ChEBI" id="CHEBI:43474"/>
        <dbReference type="ChEBI" id="CHEBI:58228"/>
        <dbReference type="ChEBI" id="CHEBI:58359"/>
        <dbReference type="ChEBI" id="CHEBI:456216"/>
        <dbReference type="EC" id="6.3.5.5"/>
    </reaction>
</comment>
<dbReference type="InterPro" id="IPR035686">
    <property type="entry name" value="CPSase_GATase1"/>
</dbReference>
<feature type="binding site" evidence="11">
    <location>
        <position position="275"/>
    </location>
    <ligand>
        <name>L-glutamine</name>
        <dbReference type="ChEBI" id="CHEBI:58359"/>
    </ligand>
</feature>
<dbReference type="InterPro" id="IPR006274">
    <property type="entry name" value="CarbamoylP_synth_ssu"/>
</dbReference>
<dbReference type="GO" id="GO:0044205">
    <property type="term" value="P:'de novo' UMP biosynthetic process"/>
    <property type="evidence" value="ECO:0007669"/>
    <property type="project" value="UniProtKB-UniRule"/>
</dbReference>
<dbReference type="PANTHER" id="PTHR43418:SF7">
    <property type="entry name" value="CARBAMOYL-PHOSPHATE SYNTHASE SMALL CHAIN"/>
    <property type="match status" value="1"/>
</dbReference>
<feature type="region of interest" description="CPSase" evidence="11">
    <location>
        <begin position="1"/>
        <end position="193"/>
    </location>
</feature>
<keyword evidence="7 11" id="KW-0315">Glutamine amidotransferase</keyword>
<evidence type="ECO:0000313" key="14">
    <source>
        <dbReference type="Proteomes" id="UP000230859"/>
    </source>
</evidence>
<feature type="domain" description="Carbamoyl-phosphate synthase small subunit N-terminal" evidence="12">
    <location>
        <begin position="1"/>
        <end position="131"/>
    </location>
</feature>
<dbReference type="InterPro" id="IPR036480">
    <property type="entry name" value="CarbP_synth_ssu_N_sf"/>
</dbReference>
<dbReference type="EMBL" id="PCVY01000053">
    <property type="protein sequence ID" value="PIQ86066.1"/>
    <property type="molecule type" value="Genomic_DNA"/>
</dbReference>
<dbReference type="InterPro" id="IPR029062">
    <property type="entry name" value="Class_I_gatase-like"/>
</dbReference>
<dbReference type="NCBIfam" id="TIGR01368">
    <property type="entry name" value="CPSaseIIsmall"/>
    <property type="match status" value="1"/>
</dbReference>
<dbReference type="Pfam" id="PF00117">
    <property type="entry name" value="GATase"/>
    <property type="match status" value="1"/>
</dbReference>
<dbReference type="Gene3D" id="3.40.50.880">
    <property type="match status" value="1"/>
</dbReference>
<dbReference type="PRINTS" id="PR00097">
    <property type="entry name" value="ANTSNTHASEII"/>
</dbReference>
<dbReference type="AlphaFoldDB" id="A0A2H0LNZ0"/>
<feature type="active site" evidence="11">
    <location>
        <position position="358"/>
    </location>
</feature>
<feature type="binding site" evidence="11">
    <location>
        <position position="316"/>
    </location>
    <ligand>
        <name>L-glutamine</name>
        <dbReference type="ChEBI" id="CHEBI:58359"/>
    </ligand>
</feature>
<evidence type="ECO:0000256" key="5">
    <source>
        <dbReference type="ARBA" id="ARBA00022741"/>
    </source>
</evidence>
<evidence type="ECO:0000256" key="3">
    <source>
        <dbReference type="ARBA" id="ARBA00007800"/>
    </source>
</evidence>
<evidence type="ECO:0000256" key="11">
    <source>
        <dbReference type="HAMAP-Rule" id="MF_01209"/>
    </source>
</evidence>
<keyword evidence="4 11" id="KW-0436">Ligase</keyword>
<keyword evidence="11" id="KW-0028">Amino-acid biosynthesis</keyword>
<evidence type="ECO:0000313" key="13">
    <source>
        <dbReference type="EMBL" id="PIQ86066.1"/>
    </source>
</evidence>
<keyword evidence="5 11" id="KW-0547">Nucleotide-binding</keyword>
<keyword evidence="6 11" id="KW-0067">ATP-binding</keyword>
<dbReference type="PANTHER" id="PTHR43418">
    <property type="entry name" value="MULTIFUNCTIONAL TRYPTOPHAN BIOSYNTHESIS PROTEIN-RELATED"/>
    <property type="match status" value="1"/>
</dbReference>
<feature type="active site" evidence="11">
    <location>
        <position position="356"/>
    </location>
</feature>
<dbReference type="InterPro" id="IPR017926">
    <property type="entry name" value="GATASE"/>
</dbReference>
<dbReference type="GO" id="GO:0006541">
    <property type="term" value="P:glutamine metabolic process"/>
    <property type="evidence" value="ECO:0007669"/>
    <property type="project" value="InterPro"/>
</dbReference>
<evidence type="ECO:0000259" key="12">
    <source>
        <dbReference type="SMART" id="SM01097"/>
    </source>
</evidence>
<dbReference type="PROSITE" id="PS51273">
    <property type="entry name" value="GATASE_TYPE_1"/>
    <property type="match status" value="1"/>
</dbReference>
<dbReference type="SUPFAM" id="SSF52317">
    <property type="entry name" value="Class I glutamine amidotransferase-like"/>
    <property type="match status" value="1"/>
</dbReference>
<name>A0A2H0LNZ0_9BACT</name>
<comment type="pathway">
    <text evidence="1 11">Pyrimidine metabolism; UMP biosynthesis via de novo pathway; (S)-dihydroorotate from bicarbonate: step 1/3.</text>
</comment>
<dbReference type="GO" id="GO:0006207">
    <property type="term" value="P:'de novo' pyrimidine nucleobase biosynthetic process"/>
    <property type="evidence" value="ECO:0007669"/>
    <property type="project" value="InterPro"/>
</dbReference>
<keyword evidence="11" id="KW-0055">Arginine biosynthesis</keyword>
<dbReference type="PRINTS" id="PR00096">
    <property type="entry name" value="GATASE"/>
</dbReference>
<evidence type="ECO:0000256" key="8">
    <source>
        <dbReference type="ARBA" id="ARBA00022975"/>
    </source>
</evidence>
<gene>
    <name evidence="11" type="primary">carA</name>
    <name evidence="13" type="ORF">COV74_06405</name>
</gene>
<dbReference type="NCBIfam" id="NF009475">
    <property type="entry name" value="PRK12838.1"/>
    <property type="match status" value="1"/>
</dbReference>
<organism evidence="13 14">
    <name type="scientific">Candidatus Abzuiibacterium crystallinum</name>
    <dbReference type="NCBI Taxonomy" id="1974748"/>
    <lineage>
        <taxon>Bacteria</taxon>
        <taxon>Pseudomonadati</taxon>
        <taxon>Candidatus Omnitrophota</taxon>
        <taxon>Candidatus Abzuiibacterium</taxon>
    </lineage>
</organism>
<comment type="function">
    <text evidence="11">Small subunit of the glutamine-dependent carbamoyl phosphate synthetase (CPSase). CPSase catalyzes the formation of carbamoyl phosphate from the ammonia moiety of glutamine, carbonate, and phosphate donated by ATP, constituting the first step of 2 biosynthetic pathways, one leading to arginine and/or urea and the other to pyrimidine nucleotides. The small subunit (glutamine amidotransferase) binds and cleaves glutamine to supply the large subunit with the substrate ammonia.</text>
</comment>
<dbReference type="GO" id="GO:0005524">
    <property type="term" value="F:ATP binding"/>
    <property type="evidence" value="ECO:0007669"/>
    <property type="project" value="UniProtKB-UniRule"/>
</dbReference>
<feature type="binding site" evidence="11">
    <location>
        <position position="313"/>
    </location>
    <ligand>
        <name>L-glutamine</name>
        <dbReference type="ChEBI" id="CHEBI:58359"/>
    </ligand>
</feature>
<dbReference type="UniPathway" id="UPA00068">
    <property type="reaction ID" value="UER00171"/>
</dbReference>
<feature type="binding site" evidence="11">
    <location>
        <position position="244"/>
    </location>
    <ligand>
        <name>L-glutamine</name>
        <dbReference type="ChEBI" id="CHEBI:58359"/>
    </ligand>
</feature>
<dbReference type="InterPro" id="IPR050472">
    <property type="entry name" value="Anth_synth/Amidotransfase"/>
</dbReference>
<evidence type="ECO:0000256" key="1">
    <source>
        <dbReference type="ARBA" id="ARBA00004812"/>
    </source>
</evidence>
<feature type="binding site" evidence="11">
    <location>
        <position position="315"/>
    </location>
    <ligand>
        <name>L-glutamine</name>
        <dbReference type="ChEBI" id="CHEBI:58359"/>
    </ligand>
</feature>
<comment type="similarity">
    <text evidence="3 11">Belongs to the CarA family.</text>
</comment>
<dbReference type="PRINTS" id="PR00099">
    <property type="entry name" value="CPSGATASE"/>
</dbReference>
<feature type="binding site" evidence="11">
    <location>
        <position position="246"/>
    </location>
    <ligand>
        <name>L-glutamine</name>
        <dbReference type="ChEBI" id="CHEBI:58359"/>
    </ligand>
</feature>
<comment type="caution">
    <text evidence="13">The sequence shown here is derived from an EMBL/GenBank/DDBJ whole genome shotgun (WGS) entry which is preliminary data.</text>
</comment>
<comment type="pathway">
    <text evidence="2 11">Amino-acid biosynthesis; L-arginine biosynthesis; carbamoyl phosphate from bicarbonate: step 1/1.</text>
</comment>
<evidence type="ECO:0000256" key="4">
    <source>
        <dbReference type="ARBA" id="ARBA00022598"/>
    </source>
</evidence>
<comment type="subunit">
    <text evidence="11">Composed of two chains; the small (or glutamine) chain promotes the hydrolysis of glutamine to ammonia, which is used by the large (or ammonia) chain to synthesize carbamoyl phosphate. Tetramer of heterodimers (alpha,beta)4.</text>
</comment>
<evidence type="ECO:0000256" key="9">
    <source>
        <dbReference type="ARBA" id="ARBA00048816"/>
    </source>
</evidence>
<evidence type="ECO:0000256" key="2">
    <source>
        <dbReference type="ARBA" id="ARBA00005077"/>
    </source>
</evidence>
<dbReference type="FunFam" id="3.50.30.20:FF:000001">
    <property type="entry name" value="Carbamoyl-phosphate synthase small chain"/>
    <property type="match status" value="1"/>
</dbReference>
<protein>
    <recommendedName>
        <fullName evidence="11">Carbamoyl phosphate synthase small chain</fullName>
        <ecNumber evidence="11">6.3.5.5</ecNumber>
    </recommendedName>
    <alternativeName>
        <fullName evidence="11">Carbamoyl phosphate synthetase glutamine chain</fullName>
    </alternativeName>
</protein>
<sequence>MKAYLALEDGLVFEGEGFGAVGETAGEVVFNTSLIGYQEILTDPSYKGQLVTMTYPHIGNYGINQADEESAKPHVSGFIIKELSPIVSNWRSEKTLDVYLKEHRIVGIQGIDTRKLVKHLRDAGAKKGIISTQAGDPKKLVQKAKDSEDIVGVDMVKRVTCAKPYEFKESIPAEFDWPIGNRLKICNEKSQGKRLSVVCIDGGIKFNILRKLNQHGFQVKVVPASTSAQDILAAKPDGIFLSNGPGDPEAVPYLIETVRQLIGQKPIFGICLGHQILGLALGAKSFKLKFGHRGGNHPVMDLKTKRIEITSQNHGFAIDEKTLPEGEVEATHINLNDKTLEGLKHKKHPVFSVQYHPENSPGPHDSDYLFYRFRAMVEKGTWS</sequence>
<evidence type="ECO:0000256" key="10">
    <source>
        <dbReference type="ARBA" id="ARBA00049285"/>
    </source>
</evidence>
<dbReference type="Pfam" id="PF00988">
    <property type="entry name" value="CPSase_sm_chain"/>
    <property type="match status" value="1"/>
</dbReference>
<proteinExistence type="inferred from homology"/>
<dbReference type="UniPathway" id="UPA00070">
    <property type="reaction ID" value="UER00115"/>
</dbReference>
<feature type="active site" description="Nucleophile" evidence="11">
    <location>
        <position position="271"/>
    </location>
</feature>